<feature type="compositionally biased region" description="Low complexity" evidence="2">
    <location>
        <begin position="612"/>
        <end position="652"/>
    </location>
</feature>
<dbReference type="InterPro" id="IPR036770">
    <property type="entry name" value="Ankyrin_rpt-contain_sf"/>
</dbReference>
<feature type="compositionally biased region" description="Basic and acidic residues" evidence="2">
    <location>
        <begin position="474"/>
        <end position="486"/>
    </location>
</feature>
<gene>
    <name evidence="4" type="ORF">QYS62_003255</name>
</gene>
<dbReference type="Proteomes" id="UP001489902">
    <property type="component" value="Chromosome 2"/>
</dbReference>
<keyword evidence="3" id="KW-0732">Signal</keyword>
<feature type="chain" id="PRO_5045113354" description="Ankyrin" evidence="3">
    <location>
        <begin position="28"/>
        <end position="993"/>
    </location>
</feature>
<keyword evidence="5" id="KW-1185">Reference proteome</keyword>
<dbReference type="Pfam" id="PF15474">
    <property type="entry name" value="MU117"/>
    <property type="match status" value="1"/>
</dbReference>
<evidence type="ECO:0008006" key="6">
    <source>
        <dbReference type="Google" id="ProtNLM"/>
    </source>
</evidence>
<feature type="compositionally biased region" description="Low complexity" evidence="2">
    <location>
        <begin position="232"/>
        <end position="249"/>
    </location>
</feature>
<feature type="compositionally biased region" description="Basic and acidic residues" evidence="2">
    <location>
        <begin position="308"/>
        <end position="317"/>
    </location>
</feature>
<feature type="region of interest" description="Disordered" evidence="2">
    <location>
        <begin position="445"/>
        <end position="652"/>
    </location>
</feature>
<reference evidence="4 5" key="1">
    <citation type="submission" date="2024-04" db="EMBL/GenBank/DDBJ databases">
        <title>Complete genome sequence of Fusarium acuminatum.</title>
        <authorList>
            <person name="Lan B."/>
        </authorList>
    </citation>
    <scope>NUCLEOTIDE SEQUENCE [LARGE SCALE GENOMIC DNA]</scope>
    <source>
        <strain evidence="4">1A</strain>
    </source>
</reference>
<feature type="compositionally biased region" description="Polar residues" evidence="2">
    <location>
        <begin position="151"/>
        <end position="168"/>
    </location>
</feature>
<evidence type="ECO:0000256" key="1">
    <source>
        <dbReference type="PROSITE-ProRule" id="PRU00023"/>
    </source>
</evidence>
<feature type="region of interest" description="Disordered" evidence="2">
    <location>
        <begin position="130"/>
        <end position="342"/>
    </location>
</feature>
<feature type="compositionally biased region" description="Low complexity" evidence="2">
    <location>
        <begin position="318"/>
        <end position="342"/>
    </location>
</feature>
<feature type="compositionally biased region" description="Low complexity" evidence="2">
    <location>
        <begin position="535"/>
        <end position="582"/>
    </location>
</feature>
<organism evidence="4 5">
    <name type="scientific">Fusarium acuminatum</name>
    <dbReference type="NCBI Taxonomy" id="5515"/>
    <lineage>
        <taxon>Eukaryota</taxon>
        <taxon>Fungi</taxon>
        <taxon>Dikarya</taxon>
        <taxon>Ascomycota</taxon>
        <taxon>Pezizomycotina</taxon>
        <taxon>Sordariomycetes</taxon>
        <taxon>Hypocreomycetidae</taxon>
        <taxon>Hypocreales</taxon>
        <taxon>Nectriaceae</taxon>
        <taxon>Fusarium</taxon>
        <taxon>Fusarium tricinctum species complex</taxon>
    </lineage>
</organism>
<feature type="signal peptide" evidence="3">
    <location>
        <begin position="1"/>
        <end position="27"/>
    </location>
</feature>
<dbReference type="PROSITE" id="PS50297">
    <property type="entry name" value="ANK_REP_REGION"/>
    <property type="match status" value="1"/>
</dbReference>
<keyword evidence="1" id="KW-0040">ANK repeat</keyword>
<evidence type="ECO:0000313" key="5">
    <source>
        <dbReference type="Proteomes" id="UP001489902"/>
    </source>
</evidence>
<dbReference type="Gene3D" id="1.25.40.20">
    <property type="entry name" value="Ankyrin repeat-containing domain"/>
    <property type="match status" value="1"/>
</dbReference>
<name>A0ABZ2WPE5_9HYPO</name>
<evidence type="ECO:0000256" key="3">
    <source>
        <dbReference type="SAM" id="SignalP"/>
    </source>
</evidence>
<dbReference type="InterPro" id="IPR002110">
    <property type="entry name" value="Ankyrin_rpt"/>
</dbReference>
<feature type="compositionally biased region" description="Low complexity" evidence="2">
    <location>
        <begin position="487"/>
        <end position="505"/>
    </location>
</feature>
<dbReference type="PROSITE" id="PS50088">
    <property type="entry name" value="ANK_REPEAT"/>
    <property type="match status" value="1"/>
</dbReference>
<dbReference type="Pfam" id="PF00023">
    <property type="entry name" value="Ank"/>
    <property type="match status" value="1"/>
</dbReference>
<dbReference type="EMBL" id="CP151261">
    <property type="protein sequence ID" value="WZH42265.1"/>
    <property type="molecule type" value="Genomic_DNA"/>
</dbReference>
<feature type="compositionally biased region" description="Basic and acidic residues" evidence="2">
    <location>
        <begin position="450"/>
        <end position="468"/>
    </location>
</feature>
<proteinExistence type="predicted"/>
<dbReference type="SUPFAM" id="SSF48403">
    <property type="entry name" value="Ankyrin repeat"/>
    <property type="match status" value="1"/>
</dbReference>
<feature type="repeat" description="ANK" evidence="1">
    <location>
        <begin position="900"/>
        <end position="932"/>
    </location>
</feature>
<protein>
    <recommendedName>
        <fullName evidence="6">Ankyrin</fullName>
    </recommendedName>
</protein>
<sequence>MLRPTDSPMPIGIGFLLLSFGAKLSSAIPYQVYQLNERDVNTDTTTTDSFVTTTTSAFVAPIDVLPTTSSAVVIDTTTYHDAIVVDTTTSDAAPVVQPLTTTGEIVGDTTSAEIAPVGTETPNTVDVLSSTGAPVENVPTTTSDWIPPPGTETNNVVNTPGPDTTANTDVPPPAGTETPTNEPIVGTTTNTDAPPAGTETATSNVPGPVVDTTTNVPIVGTETGTTSDAIAPVDTTTDVPVPGTETPTTSDAAMPVVDTTTTAEIPPPNTDTPTSSAGVPAAETTTENKNDAPTTTAPVNNAPQTTEKASEPSDKPSDAPSAPVTAPPQEATAAPSQAQATASEYKSKVDDIIPIIVAWQNNPDGLKTDTLSNVNNLINGVKDAITDLGGSTSSGCNGKRKRGLLDIVSNIVNTLTCVVSNLEDIGGKITGGVVDGVTPIVSTLTTSSQDLKEQSEEKEDEDKSKTEKEESETKEESKTEESKTTEKPTSTEATTSATETTETTTGACSMRETTSLPGATDAQPKTSIPLPPLKGGTTAGETSSGAEATTTDSPTSTEATTTAEGPESTTHADTSAQETSTEAAEETSTADDTKSTAEETKSTAEETKAETDTSAPATTRPSTLLTTTRPSPDQTSNTITSGSSEIITSSEGITTAPSRTYYPCNVFGGPRVATPYCQCSTTVSGKQYVATASLIDNQCEAYTEYPSKVDPATEAPPPTQAPINEPLTKTIDGTVLAWTAYTLAYGQVYKDVTVTFSNGIGETKTIATPVPTQTHVDNDGSGQCGTSDGLSKSGLGDACNRAINMFDDNTVYTGYTTRFSRSSKGLLMVASMGQAACIAKFSCDDYGIGMSGKLIKEADFFRPSKREHCPFFAAICNDDLGKAKELINLFPSIIDEEDALHGTPLHVAVFCDNFEAVKLLLAAGADPLLRSSGTDDQASPLRIATRENRPAILYQLWQHIKPIEVAEDYISRRRCLLESPAWAQVFSVILLLD</sequence>
<dbReference type="InterPro" id="IPR029167">
    <property type="entry name" value="Mug117"/>
</dbReference>
<feature type="compositionally biased region" description="Polar residues" evidence="2">
    <location>
        <begin position="199"/>
        <end position="228"/>
    </location>
</feature>
<evidence type="ECO:0000313" key="4">
    <source>
        <dbReference type="EMBL" id="WZH42265.1"/>
    </source>
</evidence>
<feature type="compositionally biased region" description="Polar residues" evidence="2">
    <location>
        <begin position="271"/>
        <end position="307"/>
    </location>
</feature>
<feature type="compositionally biased region" description="Polar residues" evidence="2">
    <location>
        <begin position="130"/>
        <end position="144"/>
    </location>
</feature>
<evidence type="ECO:0000256" key="2">
    <source>
        <dbReference type="SAM" id="MobiDB-lite"/>
    </source>
</evidence>
<accession>A0ABZ2WPE5</accession>
<feature type="compositionally biased region" description="Basic and acidic residues" evidence="2">
    <location>
        <begin position="591"/>
        <end position="611"/>
    </location>
</feature>
<feature type="compositionally biased region" description="Polar residues" evidence="2">
    <location>
        <begin position="177"/>
        <end position="192"/>
    </location>
</feature>